<keyword evidence="2" id="KW-1185">Reference proteome</keyword>
<evidence type="ECO:0000313" key="1">
    <source>
        <dbReference type="EMBL" id="KAJ2801525.1"/>
    </source>
</evidence>
<gene>
    <name evidence="1" type="ORF">H4S07_004911</name>
</gene>
<comment type="caution">
    <text evidence="1">The sequence shown here is derived from an EMBL/GenBank/DDBJ whole genome shotgun (WGS) entry which is preliminary data.</text>
</comment>
<name>A0ACC1L594_9FUNG</name>
<organism evidence="1 2">
    <name type="scientific">Coemansia furcata</name>
    <dbReference type="NCBI Taxonomy" id="417177"/>
    <lineage>
        <taxon>Eukaryota</taxon>
        <taxon>Fungi</taxon>
        <taxon>Fungi incertae sedis</taxon>
        <taxon>Zoopagomycota</taxon>
        <taxon>Kickxellomycotina</taxon>
        <taxon>Kickxellomycetes</taxon>
        <taxon>Kickxellales</taxon>
        <taxon>Kickxellaceae</taxon>
        <taxon>Coemansia</taxon>
    </lineage>
</organism>
<reference evidence="1" key="1">
    <citation type="submission" date="2022-07" db="EMBL/GenBank/DDBJ databases">
        <title>Phylogenomic reconstructions and comparative analyses of Kickxellomycotina fungi.</title>
        <authorList>
            <person name="Reynolds N.K."/>
            <person name="Stajich J.E."/>
            <person name="Barry K."/>
            <person name="Grigoriev I.V."/>
            <person name="Crous P."/>
            <person name="Smith M.E."/>
        </authorList>
    </citation>
    <scope>NUCLEOTIDE SEQUENCE</scope>
    <source>
        <strain evidence="1">CBS 102833</strain>
    </source>
</reference>
<dbReference type="EMBL" id="JANBUP010002171">
    <property type="protein sequence ID" value="KAJ2801525.1"/>
    <property type="molecule type" value="Genomic_DNA"/>
</dbReference>
<dbReference type="Proteomes" id="UP001140096">
    <property type="component" value="Unassembled WGS sequence"/>
</dbReference>
<evidence type="ECO:0000313" key="2">
    <source>
        <dbReference type="Proteomes" id="UP001140096"/>
    </source>
</evidence>
<sequence>MYVSNEVPHKTRGELRMSKASAFVRSTPEWSDHLHDMIKREEWTIQVKESFNLNDKEIEYVFEELEHFALLKANG</sequence>
<proteinExistence type="predicted"/>
<protein>
    <submittedName>
        <fullName evidence="1">Uncharacterized protein</fullName>
    </submittedName>
</protein>
<feature type="non-terminal residue" evidence="1">
    <location>
        <position position="75"/>
    </location>
</feature>
<accession>A0ACC1L594</accession>